<dbReference type="Proteomes" id="UP001559623">
    <property type="component" value="Unassembled WGS sequence"/>
</dbReference>
<dbReference type="SUPFAM" id="SSF53448">
    <property type="entry name" value="Nucleotide-diphospho-sugar transferases"/>
    <property type="match status" value="2"/>
</dbReference>
<dbReference type="SUPFAM" id="SSF53335">
    <property type="entry name" value="S-adenosyl-L-methionine-dependent methyltransferases"/>
    <property type="match status" value="1"/>
</dbReference>
<accession>A0ABV3X3N9</accession>
<evidence type="ECO:0000259" key="1">
    <source>
        <dbReference type="Pfam" id="PF00535"/>
    </source>
</evidence>
<dbReference type="EMBL" id="JARVLH010000002">
    <property type="protein sequence ID" value="MEX5284811.1"/>
    <property type="molecule type" value="Genomic_DNA"/>
</dbReference>
<dbReference type="InterPro" id="IPR029044">
    <property type="entry name" value="Nucleotide-diphossugar_trans"/>
</dbReference>
<dbReference type="PANTHER" id="PTHR43179:SF7">
    <property type="entry name" value="RHAMNOSYLTRANSFERASE WBBL"/>
    <property type="match status" value="1"/>
</dbReference>
<dbReference type="InterPro" id="IPR001173">
    <property type="entry name" value="Glyco_trans_2-like"/>
</dbReference>
<dbReference type="CDD" id="cd04186">
    <property type="entry name" value="GT_2_like_c"/>
    <property type="match status" value="1"/>
</dbReference>
<dbReference type="Gene3D" id="3.40.50.150">
    <property type="entry name" value="Vaccinia Virus protein VP39"/>
    <property type="match status" value="1"/>
</dbReference>
<sequence length="1182" mass="134386">MKHLTSIVILSWNTLDFTRECIESIRRFTKEGTYEIIVVDNASEDGSREWLREQTDVRLVENAKNEGFPKGCNQGMALALGTEICLLNSDTLVTPRWLPQLLSALYSDESIGAVGPASNAVNNYQQIDMDIVPAEKEGRPDDSLLPGRFSSEVFDFAERYNKTEAEKWHLHFCLSGFALLFKRTVYEKLGGFDEAFSPGNFEDDDYCLRIRQAGWQLLFCEDTFIFHYNHGSFIARDEKSMREHMKKYEELLERNFRYFQKKWNVDDDYPKNRITGLWRHLPEGLPAAGRILDIDCACGLSLFRLQTLFPAAEISGLTRHKGDAAVAAFSFPAAYCPEVEAGIFAHLKGKYDVIMLHDCMDDVRDVEKFREKLGRYMNPGGAILYEYEGRAVTMRFHAVEPSEEKEEKNEEEQLYLSHVRAVRGKIERGRDLRKAAAALDKLSAVYPQRLEYLFARVALLLKQGEDKQLCRAMLDGMDQEFYARPELTDLFLLKSRTFPSGSLGERQCLFSREYYKTGKLPAEAFSKLAACRENFRMTGDAAALRALAEQYYVVRDWNMYFVLLMAALKLEKRLTAWEKEILEDAGQVFRWQKTVNVAYIAKMLLGEKTYTFLLPSETEDEAVRSRDLARALVILGQQTVVFLPDGREEPLSAPSAAAAARNAVMAAAVEDTSIVVRCPRILEAGQAQDTMPAAMHLIAFSLEQDAAPVVCASDCLLDRLQETAALRRDLQRLSFSLPPQFAHGLGFAWLGRYRDYACHVYGERLVERIEEPAACDFSIVIPVRNSADTLRHTLETCLALEEAGSFEIVVSDNSDAGNDAVKTLCEELAAPQIRYIRTPFVLELSKSFEYAILHARGEFIIPLGADDGIYPWALCYLKKALEEYPGTECIVWNRDFYTWPGFFEEGRQDLAIHLYDKEQPLYEKWPLCRNLPFWMEHMGTVLYNLPLLYINSGFRRSYMIWLLEKTGRLWDGPSQDMYMAAVQLFLREDILHIRRSLTMAGMSGHSTGAGTQNMQNELTVYARENLAQRVPLSRQMGEYVLAAGEYTIPFIARAGFLSFYMSIKRLFDRGIIDEEANPFLEMAWLWPRFLRQITSLDIHFEREWGYALFAAHLAGEDCLREVRAAYKASCARFVTSTGGTGLEHDAKLGFDAQNMALNMDAAALGCDTVAAAVRFGSGLLHL</sequence>
<reference evidence="2 3" key="1">
    <citation type="submission" date="2023-04" db="EMBL/GenBank/DDBJ databases">
        <title>Genome Sequence of Selenomonas sputigena ATCC 33150.</title>
        <authorList>
            <person name="Miller D.P."/>
            <person name="Anvari S."/>
            <person name="Polson S.W."/>
            <person name="Macdonald M."/>
            <person name="Mcdowell J.V."/>
        </authorList>
    </citation>
    <scope>NUCLEOTIDE SEQUENCE [LARGE SCALE GENOMIC DNA]</scope>
    <source>
        <strain evidence="2 3">ATCC 33150</strain>
    </source>
</reference>
<dbReference type="PANTHER" id="PTHR43179">
    <property type="entry name" value="RHAMNOSYLTRANSFERASE WBBL"/>
    <property type="match status" value="1"/>
</dbReference>
<evidence type="ECO:0000313" key="2">
    <source>
        <dbReference type="EMBL" id="MEX5284811.1"/>
    </source>
</evidence>
<protein>
    <submittedName>
        <fullName evidence="2">Glycosyltransferase family 2 protein</fullName>
    </submittedName>
</protein>
<dbReference type="CDD" id="cd00761">
    <property type="entry name" value="Glyco_tranf_GTA_type"/>
    <property type="match status" value="1"/>
</dbReference>
<proteinExistence type="predicted"/>
<feature type="domain" description="Glycosyltransferase 2-like" evidence="1">
    <location>
        <begin position="6"/>
        <end position="179"/>
    </location>
</feature>
<dbReference type="Gene3D" id="3.90.550.10">
    <property type="entry name" value="Spore Coat Polysaccharide Biosynthesis Protein SpsA, Chain A"/>
    <property type="match status" value="2"/>
</dbReference>
<dbReference type="Pfam" id="PF00535">
    <property type="entry name" value="Glycos_transf_2"/>
    <property type="match status" value="2"/>
</dbReference>
<dbReference type="RefSeq" id="WP_368846532.1">
    <property type="nucleotide sequence ID" value="NZ_CP194411.1"/>
</dbReference>
<feature type="domain" description="Glycosyltransferase 2-like" evidence="1">
    <location>
        <begin position="778"/>
        <end position="907"/>
    </location>
</feature>
<organism evidence="2 3">
    <name type="scientific">Selenomonas sputigena</name>
    <dbReference type="NCBI Taxonomy" id="69823"/>
    <lineage>
        <taxon>Bacteria</taxon>
        <taxon>Bacillati</taxon>
        <taxon>Bacillota</taxon>
        <taxon>Negativicutes</taxon>
        <taxon>Selenomonadales</taxon>
        <taxon>Selenomonadaceae</taxon>
        <taxon>Selenomonas</taxon>
    </lineage>
</organism>
<gene>
    <name evidence="2" type="ORF">QCO44_04020</name>
</gene>
<dbReference type="InterPro" id="IPR029063">
    <property type="entry name" value="SAM-dependent_MTases_sf"/>
</dbReference>
<evidence type="ECO:0000313" key="3">
    <source>
        <dbReference type="Proteomes" id="UP001559623"/>
    </source>
</evidence>
<comment type="caution">
    <text evidence="2">The sequence shown here is derived from an EMBL/GenBank/DDBJ whole genome shotgun (WGS) entry which is preliminary data.</text>
</comment>
<keyword evidence="3" id="KW-1185">Reference proteome</keyword>
<name>A0ABV3X3N9_9FIRM</name>